<dbReference type="Gene3D" id="3.40.50.2300">
    <property type="match status" value="1"/>
</dbReference>
<dbReference type="FunFam" id="3.40.50.300:FF:000006">
    <property type="entry name" value="DNA-binding transcriptional regulator NtrC"/>
    <property type="match status" value="1"/>
</dbReference>
<dbReference type="InterPro" id="IPR058031">
    <property type="entry name" value="AAA_lid_NorR"/>
</dbReference>
<gene>
    <name evidence="7" type="ORF">KP803_19620</name>
</gene>
<evidence type="ECO:0000256" key="2">
    <source>
        <dbReference type="ARBA" id="ARBA00022840"/>
    </source>
</evidence>
<dbReference type="EMBL" id="JAJHVV010000015">
    <property type="protein sequence ID" value="MCK6265473.1"/>
    <property type="molecule type" value="Genomic_DNA"/>
</dbReference>
<dbReference type="Gene3D" id="1.10.10.60">
    <property type="entry name" value="Homeodomain-like"/>
    <property type="match status" value="1"/>
</dbReference>
<accession>A0A9X1XNY7</accession>
<name>A0A9X1XNY7_9VIBR</name>
<dbReference type="PROSITE" id="PS00676">
    <property type="entry name" value="SIGMA54_INTERACT_2"/>
    <property type="match status" value="1"/>
</dbReference>
<dbReference type="Gene3D" id="3.40.50.300">
    <property type="entry name" value="P-loop containing nucleotide triphosphate hydrolases"/>
    <property type="match status" value="1"/>
</dbReference>
<dbReference type="GO" id="GO:0006355">
    <property type="term" value="P:regulation of DNA-templated transcription"/>
    <property type="evidence" value="ECO:0007669"/>
    <property type="project" value="InterPro"/>
</dbReference>
<keyword evidence="1" id="KW-0547">Nucleotide-binding</keyword>
<reference evidence="7" key="1">
    <citation type="submission" date="2021-11" db="EMBL/GenBank/DDBJ databases">
        <title>Vibrio ZSDE26 sp. nov. and Vibrio ZSDZ34 sp. nov., isolated from coastal seawater in Qingdao.</title>
        <authorList>
            <person name="Zhang P."/>
        </authorList>
    </citation>
    <scope>NUCLEOTIDE SEQUENCE</scope>
    <source>
        <strain evidence="7">ZSDE26</strain>
    </source>
</reference>
<dbReference type="InterPro" id="IPR010518">
    <property type="entry name" value="FleQ"/>
</dbReference>
<dbReference type="PANTHER" id="PTHR32071:SF117">
    <property type="entry name" value="PTS-DEPENDENT DIHYDROXYACETONE KINASE OPERON REGULATORY PROTEIN-RELATED"/>
    <property type="match status" value="1"/>
</dbReference>
<evidence type="ECO:0000259" key="6">
    <source>
        <dbReference type="PROSITE" id="PS50045"/>
    </source>
</evidence>
<dbReference type="SUPFAM" id="SSF52540">
    <property type="entry name" value="P-loop containing nucleoside triphosphate hydrolases"/>
    <property type="match status" value="1"/>
</dbReference>
<keyword evidence="4" id="KW-0238">DNA-binding</keyword>
<dbReference type="InterPro" id="IPR025662">
    <property type="entry name" value="Sigma_54_int_dom_ATP-bd_1"/>
</dbReference>
<evidence type="ECO:0000256" key="4">
    <source>
        <dbReference type="ARBA" id="ARBA00023125"/>
    </source>
</evidence>
<dbReference type="InterPro" id="IPR002078">
    <property type="entry name" value="Sigma_54_int"/>
</dbReference>
<dbReference type="SMART" id="SM00382">
    <property type="entry name" value="AAA"/>
    <property type="match status" value="1"/>
</dbReference>
<dbReference type="PANTHER" id="PTHR32071">
    <property type="entry name" value="TRANSCRIPTIONAL REGULATORY PROTEIN"/>
    <property type="match status" value="1"/>
</dbReference>
<dbReference type="PROSITE" id="PS50045">
    <property type="entry name" value="SIGMA54_INTERACT_4"/>
    <property type="match status" value="1"/>
</dbReference>
<dbReference type="InterPro" id="IPR027417">
    <property type="entry name" value="P-loop_NTPase"/>
</dbReference>
<dbReference type="PRINTS" id="PR01590">
    <property type="entry name" value="HTHFIS"/>
</dbReference>
<dbReference type="PROSITE" id="PS00675">
    <property type="entry name" value="SIGMA54_INTERACT_1"/>
    <property type="match status" value="1"/>
</dbReference>
<keyword evidence="5" id="KW-0804">Transcription</keyword>
<evidence type="ECO:0000256" key="3">
    <source>
        <dbReference type="ARBA" id="ARBA00023015"/>
    </source>
</evidence>
<comment type="caution">
    <text evidence="7">The sequence shown here is derived from an EMBL/GenBank/DDBJ whole genome shotgun (WGS) entry which is preliminary data.</text>
</comment>
<dbReference type="InterPro" id="IPR025943">
    <property type="entry name" value="Sigma_54_int_dom_ATP-bd_2"/>
</dbReference>
<dbReference type="SUPFAM" id="SSF46689">
    <property type="entry name" value="Homeodomain-like"/>
    <property type="match status" value="1"/>
</dbReference>
<evidence type="ECO:0000256" key="5">
    <source>
        <dbReference type="ARBA" id="ARBA00023163"/>
    </source>
</evidence>
<dbReference type="Proteomes" id="UP001139559">
    <property type="component" value="Unassembled WGS sequence"/>
</dbReference>
<evidence type="ECO:0000256" key="1">
    <source>
        <dbReference type="ARBA" id="ARBA00022741"/>
    </source>
</evidence>
<dbReference type="AlphaFoldDB" id="A0A9X1XNY7"/>
<evidence type="ECO:0000313" key="8">
    <source>
        <dbReference type="Proteomes" id="UP001139559"/>
    </source>
</evidence>
<proteinExistence type="predicted"/>
<dbReference type="InterPro" id="IPR009057">
    <property type="entry name" value="Homeodomain-like_sf"/>
</dbReference>
<keyword evidence="2" id="KW-0067">ATP-binding</keyword>
<dbReference type="CDD" id="cd00009">
    <property type="entry name" value="AAA"/>
    <property type="match status" value="1"/>
</dbReference>
<dbReference type="Pfam" id="PF00158">
    <property type="entry name" value="Sigma54_activat"/>
    <property type="match status" value="1"/>
</dbReference>
<organism evidence="7 8">
    <name type="scientific">Vibrio amylolyticus</name>
    <dbReference type="NCBI Taxonomy" id="2847292"/>
    <lineage>
        <taxon>Bacteria</taxon>
        <taxon>Pseudomonadati</taxon>
        <taxon>Pseudomonadota</taxon>
        <taxon>Gammaproteobacteria</taxon>
        <taxon>Vibrionales</taxon>
        <taxon>Vibrionaceae</taxon>
        <taxon>Vibrio</taxon>
    </lineage>
</organism>
<dbReference type="RefSeq" id="WP_248010541.1">
    <property type="nucleotide sequence ID" value="NZ_JAJHVV010000015.1"/>
</dbReference>
<dbReference type="Pfam" id="PF02954">
    <property type="entry name" value="HTH_8"/>
    <property type="match status" value="1"/>
</dbReference>
<dbReference type="GO" id="GO:0005524">
    <property type="term" value="F:ATP binding"/>
    <property type="evidence" value="ECO:0007669"/>
    <property type="project" value="UniProtKB-KW"/>
</dbReference>
<protein>
    <submittedName>
        <fullName evidence="7">Sigma-54 dependent transcriptional regulator</fullName>
    </submittedName>
</protein>
<keyword evidence="3" id="KW-0805">Transcription regulation</keyword>
<dbReference type="Pfam" id="PF25601">
    <property type="entry name" value="AAA_lid_14"/>
    <property type="match status" value="1"/>
</dbReference>
<evidence type="ECO:0000313" key="7">
    <source>
        <dbReference type="EMBL" id="MCK6265473.1"/>
    </source>
</evidence>
<dbReference type="Gene3D" id="1.10.8.60">
    <property type="match status" value="1"/>
</dbReference>
<dbReference type="InterPro" id="IPR003593">
    <property type="entry name" value="AAA+_ATPase"/>
</dbReference>
<keyword evidence="8" id="KW-1185">Reference proteome</keyword>
<feature type="domain" description="Sigma-54 factor interaction" evidence="6">
    <location>
        <begin position="137"/>
        <end position="365"/>
    </location>
</feature>
<sequence length="490" mass="55087">MHGLAKILVIEDDAQVRINLSNILEFVGEQCEVVTSDQIDELDWSKFSAGCIIGSIQGQVLPSSLTHKLSTDHHIPLLIAGKQSYSVDDYPQYIGELEFPLNYPQLSEALRHCKDFLGRKGVQVSAASRKNTLFRSLVGQSLGMQEVRHLIEQVSDTEANVLILGESGTGKEVVARNIHYHSTRRNGPFVPINCGAIPPDLLESELFGHEKGAFTGAITSRKGRFELAEGGTLFLDEIGDMPMPMQVKLLRVLQERSFERVGGNTTIKVNVRIVAATHRHLEEMIGAESFREDLYYRLNVFPIEMPALKERKDDIPLLIQELMTRMEAEGGQPICFTPRAINSLMEHDWAGNVRELANLIERMIILYPNSLVDVNHLPTKYRYSDIPEFQPEQSSFASIEEQERDVLADIFSEDFSLDSVDAFQDHSHDHAPQSLPPEGLNLKELLAELEVNMINQALDAQSGVVARAADMLGMRRTTLVEKMRKYNLQR</sequence>
<dbReference type="GO" id="GO:0043565">
    <property type="term" value="F:sequence-specific DNA binding"/>
    <property type="evidence" value="ECO:0007669"/>
    <property type="project" value="InterPro"/>
</dbReference>
<dbReference type="Pfam" id="PF06490">
    <property type="entry name" value="FleQ"/>
    <property type="match status" value="1"/>
</dbReference>
<dbReference type="InterPro" id="IPR002197">
    <property type="entry name" value="HTH_Fis"/>
</dbReference>